<dbReference type="Proteomes" id="UP000234275">
    <property type="component" value="Unassembled WGS sequence"/>
</dbReference>
<dbReference type="GO" id="GO:0003677">
    <property type="term" value="F:DNA binding"/>
    <property type="evidence" value="ECO:0007669"/>
    <property type="project" value="UniProtKB-KW"/>
</dbReference>
<evidence type="ECO:0000259" key="8">
    <source>
        <dbReference type="PROSITE" id="PS50048"/>
    </source>
</evidence>
<dbReference type="InterPro" id="IPR036864">
    <property type="entry name" value="Zn2-C6_fun-type_DNA-bd_sf"/>
</dbReference>
<accession>A0A2I2GC09</accession>
<dbReference type="PANTHER" id="PTHR47654">
    <property type="entry name" value="ZN(II)2CYS6 TRANSCRIPTION FACTOR (EUROFUNG)-RELATED"/>
    <property type="match status" value="1"/>
</dbReference>
<evidence type="ECO:0000256" key="2">
    <source>
        <dbReference type="ARBA" id="ARBA00023015"/>
    </source>
</evidence>
<dbReference type="GO" id="GO:0009893">
    <property type="term" value="P:positive regulation of metabolic process"/>
    <property type="evidence" value="ECO:0007669"/>
    <property type="project" value="UniProtKB-ARBA"/>
</dbReference>
<dbReference type="Pfam" id="PF00172">
    <property type="entry name" value="Zn_clus"/>
    <property type="match status" value="1"/>
</dbReference>
<name>A0A2I2GC09_9EURO</name>
<feature type="compositionally biased region" description="Polar residues" evidence="7">
    <location>
        <begin position="16"/>
        <end position="27"/>
    </location>
</feature>
<dbReference type="Gene3D" id="4.10.240.10">
    <property type="entry name" value="Zn(2)-C6 fungal-type DNA-binding domain"/>
    <property type="match status" value="1"/>
</dbReference>
<dbReference type="InterPro" id="IPR007219">
    <property type="entry name" value="XnlR_reg_dom"/>
</dbReference>
<dbReference type="PROSITE" id="PS00463">
    <property type="entry name" value="ZN2_CY6_FUNGAL_1"/>
    <property type="match status" value="1"/>
</dbReference>
<dbReference type="SMART" id="SM00906">
    <property type="entry name" value="Fungal_trans"/>
    <property type="match status" value="1"/>
</dbReference>
<evidence type="ECO:0000313" key="9">
    <source>
        <dbReference type="EMBL" id="PLB50406.1"/>
    </source>
</evidence>
<evidence type="ECO:0000256" key="6">
    <source>
        <dbReference type="SAM" id="Coils"/>
    </source>
</evidence>
<dbReference type="EMBL" id="MSFO01000003">
    <property type="protein sequence ID" value="PLB50406.1"/>
    <property type="molecule type" value="Genomic_DNA"/>
</dbReference>
<dbReference type="AlphaFoldDB" id="A0A2I2GC09"/>
<comment type="caution">
    <text evidence="9">The sequence shown here is derived from an EMBL/GenBank/DDBJ whole genome shotgun (WGS) entry which is preliminary data.</text>
</comment>
<evidence type="ECO:0000256" key="5">
    <source>
        <dbReference type="ARBA" id="ARBA00023242"/>
    </source>
</evidence>
<keyword evidence="3" id="KW-0238">DNA-binding</keyword>
<feature type="coiled-coil region" evidence="6">
    <location>
        <begin position="130"/>
        <end position="157"/>
    </location>
</feature>
<dbReference type="GO" id="GO:0000981">
    <property type="term" value="F:DNA-binding transcription factor activity, RNA polymerase II-specific"/>
    <property type="evidence" value="ECO:0007669"/>
    <property type="project" value="InterPro"/>
</dbReference>
<dbReference type="SUPFAM" id="SSF57701">
    <property type="entry name" value="Zn2/Cys6 DNA-binding domain"/>
    <property type="match status" value="1"/>
</dbReference>
<keyword evidence="10" id="KW-1185">Reference proteome</keyword>
<keyword evidence="4" id="KW-0804">Transcription</keyword>
<dbReference type="PROSITE" id="PS50048">
    <property type="entry name" value="ZN2_CY6_FUNGAL_2"/>
    <property type="match status" value="1"/>
</dbReference>
<dbReference type="InterPro" id="IPR053230">
    <property type="entry name" value="Trans_reg_galc"/>
</dbReference>
<dbReference type="OrthoDB" id="5296287at2759"/>
<feature type="domain" description="Zn(2)-C6 fungal-type" evidence="8">
    <location>
        <begin position="95"/>
        <end position="125"/>
    </location>
</feature>
<keyword evidence="6" id="KW-0175">Coiled coil</keyword>
<evidence type="ECO:0000256" key="3">
    <source>
        <dbReference type="ARBA" id="ARBA00023125"/>
    </source>
</evidence>
<sequence length="768" mass="86045">MTDPNHPPSFHYHPHQSPTEYYENESNPFFAGGDPRYPQASLGPPSNYDMISGPSEPGPGPSRIVFDDGSLNKKVQIPRSTNPSTWTTSGRVSRACENCRDQKAKCSGHRPTCQRCQESGLQCSYGDRKREKMAKQLNDLTNQVQVYEALLKELCSKLDSQTAEYVEQVIEKQRLSNNPAPGRRGSTMSLASRMTDASPLPSPGPNPFLGGLDYTSEDFNRDEKTQAIGFIGEHSEIAWLHRLQQILDCPNTVSPHEKPNQPSISSVNFFLDDSDVPFNQDADPGKRPPQAVADQLVGIYFNVVNHSFPIIGKSLFLEQYKCFYTRSVRPGDQWLAILNLVFAIAVRHSEPARAGPRDGVDDHLFYFSRAWKLTMSGAGLLEHPNLQQIQVEGLISFYLSSVGHINRSWRICGMALRSAGTMGLNLRNESKPLNPPSKEARYRVWWALYIFDLHLCVLTGRPPNSSDEFCTTPLPVPFEEETFNDAASTRRLMKDNEARGIFMETLGLGRSGYLASDGASPDTPGHSLPSPGRQCDQIASSAFEALEPNPSLYFLHIVDLGFIVREAIDTLYAPGAARMLWREIEVAISTLNGKIDAWLTRLPVAFQFTQGTRGFERERTNMAFFFHSAKILVAQPCFSRLTRQTSGTDITGNFCESMAIACVDLAVQMLEIFPEHPDSSWIYGVSPWWFLLHLLMQPIAIIMTELLLAKPGAAKRRKLLAIVSKATRWLAELSTKDPAFQRGEEVCRELAQHDPQLAMELYTDRERH</sequence>
<keyword evidence="2" id="KW-0805">Transcription regulation</keyword>
<dbReference type="GO" id="GO:0006351">
    <property type="term" value="P:DNA-templated transcription"/>
    <property type="evidence" value="ECO:0007669"/>
    <property type="project" value="InterPro"/>
</dbReference>
<dbReference type="InterPro" id="IPR001138">
    <property type="entry name" value="Zn2Cys6_DnaBD"/>
</dbReference>
<keyword evidence="1" id="KW-0479">Metal-binding</keyword>
<dbReference type="VEuPathDB" id="FungiDB:P170DRAFT_353359"/>
<dbReference type="PANTHER" id="PTHR47654:SF1">
    <property type="entry name" value="ZN(II)2CYS6 TRANSCRIPTION FACTOR (EUROFUNG)"/>
    <property type="match status" value="1"/>
</dbReference>
<proteinExistence type="predicted"/>
<keyword evidence="5" id="KW-0539">Nucleus</keyword>
<protein>
    <recommendedName>
        <fullName evidence="8">Zn(2)-C6 fungal-type domain-containing protein</fullName>
    </recommendedName>
</protein>
<dbReference type="Pfam" id="PF04082">
    <property type="entry name" value="Fungal_trans"/>
    <property type="match status" value="1"/>
</dbReference>
<feature type="region of interest" description="Disordered" evidence="7">
    <location>
        <begin position="1"/>
        <end position="61"/>
    </location>
</feature>
<gene>
    <name evidence="9" type="ORF">P170DRAFT_353359</name>
</gene>
<dbReference type="CDD" id="cd00067">
    <property type="entry name" value="GAL4"/>
    <property type="match status" value="1"/>
</dbReference>
<evidence type="ECO:0000256" key="4">
    <source>
        <dbReference type="ARBA" id="ARBA00023163"/>
    </source>
</evidence>
<dbReference type="SMART" id="SM00066">
    <property type="entry name" value="GAL4"/>
    <property type="match status" value="1"/>
</dbReference>
<feature type="region of interest" description="Disordered" evidence="7">
    <location>
        <begin position="175"/>
        <end position="206"/>
    </location>
</feature>
<dbReference type="GO" id="GO:0008270">
    <property type="term" value="F:zinc ion binding"/>
    <property type="evidence" value="ECO:0007669"/>
    <property type="project" value="InterPro"/>
</dbReference>
<organism evidence="9 10">
    <name type="scientific">Aspergillus steynii IBT 23096</name>
    <dbReference type="NCBI Taxonomy" id="1392250"/>
    <lineage>
        <taxon>Eukaryota</taxon>
        <taxon>Fungi</taxon>
        <taxon>Dikarya</taxon>
        <taxon>Ascomycota</taxon>
        <taxon>Pezizomycotina</taxon>
        <taxon>Eurotiomycetes</taxon>
        <taxon>Eurotiomycetidae</taxon>
        <taxon>Eurotiales</taxon>
        <taxon>Aspergillaceae</taxon>
        <taxon>Aspergillus</taxon>
        <taxon>Aspergillus subgen. Circumdati</taxon>
    </lineage>
</organism>
<dbReference type="RefSeq" id="XP_024705708.1">
    <property type="nucleotide sequence ID" value="XM_024843978.1"/>
</dbReference>
<dbReference type="CDD" id="cd12148">
    <property type="entry name" value="fungal_TF_MHR"/>
    <property type="match status" value="1"/>
</dbReference>
<dbReference type="GeneID" id="36551678"/>
<reference evidence="9 10" key="1">
    <citation type="submission" date="2016-12" db="EMBL/GenBank/DDBJ databases">
        <title>The genomes of Aspergillus section Nigri reveals drivers in fungal speciation.</title>
        <authorList>
            <consortium name="DOE Joint Genome Institute"/>
            <person name="Vesth T.C."/>
            <person name="Nybo J."/>
            <person name="Theobald S."/>
            <person name="Brandl J."/>
            <person name="Frisvad J.C."/>
            <person name="Nielsen K.F."/>
            <person name="Lyhne E.K."/>
            <person name="Kogle M.E."/>
            <person name="Kuo A."/>
            <person name="Riley R."/>
            <person name="Clum A."/>
            <person name="Nolan M."/>
            <person name="Lipzen A."/>
            <person name="Salamov A."/>
            <person name="Henrissat B."/>
            <person name="Wiebenga A."/>
            <person name="De Vries R.P."/>
            <person name="Grigoriev I.V."/>
            <person name="Mortensen U.H."/>
            <person name="Andersen M.R."/>
            <person name="Baker S.E."/>
        </authorList>
    </citation>
    <scope>NUCLEOTIDE SEQUENCE [LARGE SCALE GENOMIC DNA]</scope>
    <source>
        <strain evidence="9 10">IBT 23096</strain>
    </source>
</reference>
<evidence type="ECO:0000313" key="10">
    <source>
        <dbReference type="Proteomes" id="UP000234275"/>
    </source>
</evidence>
<evidence type="ECO:0000256" key="7">
    <source>
        <dbReference type="SAM" id="MobiDB-lite"/>
    </source>
</evidence>
<evidence type="ECO:0000256" key="1">
    <source>
        <dbReference type="ARBA" id="ARBA00022723"/>
    </source>
</evidence>